<evidence type="ECO:0000256" key="3">
    <source>
        <dbReference type="ARBA" id="ARBA00022801"/>
    </source>
</evidence>
<keyword evidence="8" id="KW-1185">Reference proteome</keyword>
<feature type="region of interest" description="Disordered" evidence="6">
    <location>
        <begin position="208"/>
        <end position="227"/>
    </location>
</feature>
<dbReference type="PANTHER" id="PTHR35005:SF1">
    <property type="entry name" value="2-AMINO-5-FORMYLAMINO-6-RIBOSYLAMINOPYRIMIDIN-4(3H)-ONE 5'-MONOPHOSPHATE DEFORMYLASE"/>
    <property type="match status" value="1"/>
</dbReference>
<dbReference type="EMBL" id="JBBHLI010000010">
    <property type="protein sequence ID" value="MEK9502246.1"/>
    <property type="molecule type" value="Genomic_DNA"/>
</dbReference>
<evidence type="ECO:0000256" key="4">
    <source>
        <dbReference type="ARBA" id="ARBA00022833"/>
    </source>
</evidence>
<dbReference type="PANTHER" id="PTHR35005">
    <property type="entry name" value="3-DEHYDRO-SCYLLO-INOSOSE HYDROLASE"/>
    <property type="match status" value="1"/>
</dbReference>
<keyword evidence="2" id="KW-0479">Metal-binding</keyword>
<comment type="similarity">
    <text evidence="5">Belongs to the creatininase superfamily.</text>
</comment>
<keyword evidence="4" id="KW-0862">Zinc</keyword>
<name>A0ABU9EBZ3_9BACT</name>
<comment type="cofactor">
    <cofactor evidence="1">
        <name>Zn(2+)</name>
        <dbReference type="ChEBI" id="CHEBI:29105"/>
    </cofactor>
</comment>
<organism evidence="7 8">
    <name type="scientific">Gaopeijia maritima</name>
    <dbReference type="NCBI Taxonomy" id="3119007"/>
    <lineage>
        <taxon>Bacteria</taxon>
        <taxon>Pseudomonadati</taxon>
        <taxon>Gemmatimonadota</taxon>
        <taxon>Longimicrobiia</taxon>
        <taxon>Gaopeijiales</taxon>
        <taxon>Gaopeijiaceae</taxon>
        <taxon>Gaopeijia</taxon>
    </lineage>
</organism>
<dbReference type="Gene3D" id="3.40.50.10310">
    <property type="entry name" value="Creatininase"/>
    <property type="match status" value="1"/>
</dbReference>
<dbReference type="Pfam" id="PF02633">
    <property type="entry name" value="Creatininase"/>
    <property type="match status" value="1"/>
</dbReference>
<evidence type="ECO:0000256" key="2">
    <source>
        <dbReference type="ARBA" id="ARBA00022723"/>
    </source>
</evidence>
<reference evidence="7 8" key="1">
    <citation type="submission" date="2024-02" db="EMBL/GenBank/DDBJ databases">
        <title>A novel Gemmatimonadota bacterium.</title>
        <authorList>
            <person name="Du Z.-J."/>
            <person name="Ye Y.-Q."/>
        </authorList>
    </citation>
    <scope>NUCLEOTIDE SEQUENCE [LARGE SCALE GENOMIC DNA]</scope>
    <source>
        <strain evidence="7 8">DH-20</strain>
    </source>
</reference>
<protein>
    <submittedName>
        <fullName evidence="7">Creatininase family protein</fullName>
    </submittedName>
</protein>
<dbReference type="SUPFAM" id="SSF102215">
    <property type="entry name" value="Creatininase"/>
    <property type="match status" value="1"/>
</dbReference>
<comment type="caution">
    <text evidence="7">The sequence shown here is derived from an EMBL/GenBank/DDBJ whole genome shotgun (WGS) entry which is preliminary data.</text>
</comment>
<evidence type="ECO:0000313" key="7">
    <source>
        <dbReference type="EMBL" id="MEK9502246.1"/>
    </source>
</evidence>
<evidence type="ECO:0000256" key="5">
    <source>
        <dbReference type="ARBA" id="ARBA00024029"/>
    </source>
</evidence>
<proteinExistence type="inferred from homology"/>
<gene>
    <name evidence="7" type="ORF">WI372_14730</name>
</gene>
<dbReference type="Proteomes" id="UP001484239">
    <property type="component" value="Unassembled WGS sequence"/>
</dbReference>
<dbReference type="RefSeq" id="WP_405274494.1">
    <property type="nucleotide sequence ID" value="NZ_JBBHLI010000010.1"/>
</dbReference>
<sequence length="262" mass="28366">MDRVDPPTSPWTPAREPELDAHALDRLPWPAVRRHLARDPRLLLAVGSLEQHGPHLPLGTGTLIAEHVVRRLSHRLGILRAPTFGYGVNLRGSDRFPGTAGVRRKTLHRAVNELFSSWEDHGVSEFLVVTASRSEPHMDALLMALTSDARTTVIDLFALDVSRHRAGAGEPEHAGEVETSLLLYLRPDLVRSEAVHDAPAEGRQLRRYFGGRPLTPPESSGGVIGRPSAADAARGGAILDSWIDDLVALLSNGDAPPAEPGP</sequence>
<dbReference type="InterPro" id="IPR003785">
    <property type="entry name" value="Creatininase/forma_Hydrolase"/>
</dbReference>
<dbReference type="InterPro" id="IPR024087">
    <property type="entry name" value="Creatininase-like_sf"/>
</dbReference>
<evidence type="ECO:0000256" key="1">
    <source>
        <dbReference type="ARBA" id="ARBA00001947"/>
    </source>
</evidence>
<evidence type="ECO:0000256" key="6">
    <source>
        <dbReference type="SAM" id="MobiDB-lite"/>
    </source>
</evidence>
<keyword evidence="3" id="KW-0378">Hydrolase</keyword>
<evidence type="ECO:0000313" key="8">
    <source>
        <dbReference type="Proteomes" id="UP001484239"/>
    </source>
</evidence>
<accession>A0ABU9EBZ3</accession>